<accession>A0AA37BHW7</accession>
<dbReference type="EMBL" id="BMQD01000010">
    <property type="protein sequence ID" value="GGK72587.1"/>
    <property type="molecule type" value="Genomic_DNA"/>
</dbReference>
<feature type="region of interest" description="Disordered" evidence="6">
    <location>
        <begin position="81"/>
        <end position="171"/>
    </location>
</feature>
<dbReference type="InterPro" id="IPR013320">
    <property type="entry name" value="ConA-like_dom_sf"/>
</dbReference>
<dbReference type="InterPro" id="IPR015883">
    <property type="entry name" value="Glyco_hydro_20_cat"/>
</dbReference>
<dbReference type="Pfam" id="PF13385">
    <property type="entry name" value="Laminin_G_3"/>
    <property type="match status" value="1"/>
</dbReference>
<dbReference type="EC" id="3.2.1.52" evidence="3"/>
<evidence type="ECO:0000256" key="7">
    <source>
        <dbReference type="SAM" id="SignalP"/>
    </source>
</evidence>
<feature type="region of interest" description="Disordered" evidence="6">
    <location>
        <begin position="41"/>
        <end position="61"/>
    </location>
</feature>
<dbReference type="SUPFAM" id="SSF55545">
    <property type="entry name" value="beta-N-acetylhexosaminidase-like domain"/>
    <property type="match status" value="1"/>
</dbReference>
<name>A0AA37BHW7_9ACTN</name>
<dbReference type="Gene3D" id="3.20.20.80">
    <property type="entry name" value="Glycosidases"/>
    <property type="match status" value="1"/>
</dbReference>
<feature type="compositionally biased region" description="Basic and acidic residues" evidence="6">
    <location>
        <begin position="50"/>
        <end position="61"/>
    </location>
</feature>
<comment type="similarity">
    <text evidence="2">Belongs to the glycosyl hydrolase 20 family.</text>
</comment>
<dbReference type="InterPro" id="IPR015882">
    <property type="entry name" value="HEX_bac_N"/>
</dbReference>
<evidence type="ECO:0000256" key="4">
    <source>
        <dbReference type="ARBA" id="ARBA00022801"/>
    </source>
</evidence>
<evidence type="ECO:0000256" key="1">
    <source>
        <dbReference type="ARBA" id="ARBA00001231"/>
    </source>
</evidence>
<dbReference type="SUPFAM" id="SSF49785">
    <property type="entry name" value="Galactose-binding domain-like"/>
    <property type="match status" value="1"/>
</dbReference>
<evidence type="ECO:0000256" key="2">
    <source>
        <dbReference type="ARBA" id="ARBA00006285"/>
    </source>
</evidence>
<organism evidence="9 10">
    <name type="scientific">Planomonospora parontospora</name>
    <dbReference type="NCBI Taxonomy" id="58119"/>
    <lineage>
        <taxon>Bacteria</taxon>
        <taxon>Bacillati</taxon>
        <taxon>Actinomycetota</taxon>
        <taxon>Actinomycetes</taxon>
        <taxon>Streptosporangiales</taxon>
        <taxon>Streptosporangiaceae</taxon>
        <taxon>Planomonospora</taxon>
    </lineage>
</organism>
<dbReference type="GO" id="GO:0005975">
    <property type="term" value="P:carbohydrate metabolic process"/>
    <property type="evidence" value="ECO:0007669"/>
    <property type="project" value="InterPro"/>
</dbReference>
<dbReference type="GO" id="GO:0004563">
    <property type="term" value="F:beta-N-acetylhexosaminidase activity"/>
    <property type="evidence" value="ECO:0007669"/>
    <property type="project" value="UniProtKB-EC"/>
</dbReference>
<dbReference type="InterPro" id="IPR017853">
    <property type="entry name" value="GH"/>
</dbReference>
<dbReference type="PROSITE" id="PS50022">
    <property type="entry name" value="FA58C_3"/>
    <property type="match status" value="1"/>
</dbReference>
<feature type="signal peptide" evidence="7">
    <location>
        <begin position="1"/>
        <end position="23"/>
    </location>
</feature>
<evidence type="ECO:0000256" key="6">
    <source>
        <dbReference type="SAM" id="MobiDB-lite"/>
    </source>
</evidence>
<dbReference type="PANTHER" id="PTHR22600:SF57">
    <property type="entry name" value="BETA-N-ACETYLHEXOSAMINIDASE"/>
    <property type="match status" value="1"/>
</dbReference>
<dbReference type="Gene3D" id="2.60.120.200">
    <property type="match status" value="1"/>
</dbReference>
<dbReference type="Pfam" id="PF00728">
    <property type="entry name" value="Glyco_hydro_20"/>
    <property type="match status" value="1"/>
</dbReference>
<dbReference type="AlphaFoldDB" id="A0AA37BHW7"/>
<dbReference type="PRINTS" id="PR00738">
    <property type="entry name" value="GLHYDRLASE20"/>
</dbReference>
<reference evidence="9" key="1">
    <citation type="journal article" date="2014" name="Int. J. Syst. Evol. Microbiol.">
        <title>Complete genome sequence of Corynebacterium casei LMG S-19264T (=DSM 44701T), isolated from a smear-ripened cheese.</title>
        <authorList>
            <consortium name="US DOE Joint Genome Institute (JGI-PGF)"/>
            <person name="Walter F."/>
            <person name="Albersmeier A."/>
            <person name="Kalinowski J."/>
            <person name="Ruckert C."/>
        </authorList>
    </citation>
    <scope>NUCLEOTIDE SEQUENCE</scope>
    <source>
        <strain evidence="9">JCM 3093</strain>
    </source>
</reference>
<dbReference type="InterPro" id="IPR025705">
    <property type="entry name" value="Beta_hexosaminidase_sua/sub"/>
</dbReference>
<comment type="caution">
    <text evidence="9">The sequence shown here is derived from an EMBL/GenBank/DDBJ whole genome shotgun (WGS) entry which is preliminary data.</text>
</comment>
<gene>
    <name evidence="9" type="ORF">GCM10010126_35110</name>
</gene>
<dbReference type="InterPro" id="IPR029018">
    <property type="entry name" value="Hex-like_dom2"/>
</dbReference>
<evidence type="ECO:0000256" key="3">
    <source>
        <dbReference type="ARBA" id="ARBA00012663"/>
    </source>
</evidence>
<comment type="catalytic activity">
    <reaction evidence="1">
        <text>Hydrolysis of terminal non-reducing N-acetyl-D-hexosamine residues in N-acetyl-beta-D-hexosaminides.</text>
        <dbReference type="EC" id="3.2.1.52"/>
    </reaction>
</comment>
<feature type="chain" id="PRO_5041431417" description="beta-N-acetylhexosaminidase" evidence="7">
    <location>
        <begin position="24"/>
        <end position="851"/>
    </location>
</feature>
<protein>
    <recommendedName>
        <fullName evidence="3">beta-N-acetylhexosaminidase</fullName>
        <ecNumber evidence="3">3.2.1.52</ecNumber>
    </recommendedName>
</protein>
<dbReference type="SUPFAM" id="SSF49899">
    <property type="entry name" value="Concanavalin A-like lectins/glucanases"/>
    <property type="match status" value="1"/>
</dbReference>
<feature type="compositionally biased region" description="Low complexity" evidence="6">
    <location>
        <begin position="81"/>
        <end position="94"/>
    </location>
</feature>
<dbReference type="PANTHER" id="PTHR22600">
    <property type="entry name" value="BETA-HEXOSAMINIDASE"/>
    <property type="match status" value="1"/>
</dbReference>
<dbReference type="GO" id="GO:0030203">
    <property type="term" value="P:glycosaminoglycan metabolic process"/>
    <property type="evidence" value="ECO:0007669"/>
    <property type="project" value="TreeGrafter"/>
</dbReference>
<reference evidence="9" key="2">
    <citation type="submission" date="2022-09" db="EMBL/GenBank/DDBJ databases">
        <authorList>
            <person name="Sun Q."/>
            <person name="Ohkuma M."/>
        </authorList>
    </citation>
    <scope>NUCLEOTIDE SEQUENCE</scope>
    <source>
        <strain evidence="9">JCM 3093</strain>
    </source>
</reference>
<evidence type="ECO:0000313" key="10">
    <source>
        <dbReference type="Proteomes" id="UP000627984"/>
    </source>
</evidence>
<evidence type="ECO:0000259" key="8">
    <source>
        <dbReference type="PROSITE" id="PS50022"/>
    </source>
</evidence>
<dbReference type="Gene3D" id="2.60.120.260">
    <property type="entry name" value="Galactose-binding domain-like"/>
    <property type="match status" value="1"/>
</dbReference>
<dbReference type="Gene3D" id="3.30.379.10">
    <property type="entry name" value="Chitobiase/beta-hexosaminidase domain 2-like"/>
    <property type="match status" value="1"/>
</dbReference>
<evidence type="ECO:0000313" key="9">
    <source>
        <dbReference type="EMBL" id="GGK72587.1"/>
    </source>
</evidence>
<dbReference type="SUPFAM" id="SSF51445">
    <property type="entry name" value="(Trans)glycosidases"/>
    <property type="match status" value="1"/>
</dbReference>
<dbReference type="Pfam" id="PF02838">
    <property type="entry name" value="Glyco_hydro_20b"/>
    <property type="match status" value="1"/>
</dbReference>
<feature type="compositionally biased region" description="Low complexity" evidence="6">
    <location>
        <begin position="149"/>
        <end position="158"/>
    </location>
</feature>
<dbReference type="Proteomes" id="UP000627984">
    <property type="component" value="Unassembled WGS sequence"/>
</dbReference>
<proteinExistence type="inferred from homology"/>
<feature type="region of interest" description="Disordered" evidence="6">
    <location>
        <begin position="706"/>
        <end position="750"/>
    </location>
</feature>
<evidence type="ECO:0000256" key="5">
    <source>
        <dbReference type="ARBA" id="ARBA00023295"/>
    </source>
</evidence>
<dbReference type="RefSeq" id="WP_191895702.1">
    <property type="nucleotide sequence ID" value="NZ_BMQD01000010.1"/>
</dbReference>
<keyword evidence="5" id="KW-0326">Glycosidase</keyword>
<dbReference type="InterPro" id="IPR008979">
    <property type="entry name" value="Galactose-bd-like_sf"/>
</dbReference>
<feature type="domain" description="F5/8 type C" evidence="8">
    <location>
        <begin position="714"/>
        <end position="851"/>
    </location>
</feature>
<dbReference type="Pfam" id="PF00754">
    <property type="entry name" value="F5_F8_type_C"/>
    <property type="match status" value="1"/>
</dbReference>
<keyword evidence="4" id="KW-0378">Hydrolase</keyword>
<dbReference type="GO" id="GO:0016020">
    <property type="term" value="C:membrane"/>
    <property type="evidence" value="ECO:0007669"/>
    <property type="project" value="TreeGrafter"/>
</dbReference>
<keyword evidence="7" id="KW-0732">Signal</keyword>
<dbReference type="InterPro" id="IPR000421">
    <property type="entry name" value="FA58C"/>
</dbReference>
<sequence length="851" mass="89174">MRPLTAALAVVLVVATAAAPAGAGTRGDALPAVVPAPAGWAGGGEGSFRPGRDSRVLAGAESREEAERLAADLREVTGLPVPVVVGGTPEPVAGDVVLTGRDGPGNRPGDRPGDQGAAGGRQNPEGPETVEGPRVPDGQGTAEDPQNPEGQGSAEGRQSSGGAGGAEGLESAGVPEGYRMELGAHVEITASTPAGLFYGGRTLLQLLRAGGEAPYGRLEDRPEAGSRMVVLDVQGGFWPVARIEDLVRRMSWLKLNTLYLRLSGDAALRLHDPAFAGAVPGLRYTRSDMEAVQATARRHHVTVVPEIDVLGDTAVLTPSRRCAAEHVPDLADPGVRRRLTAVLDAFTGWFDAPLVGLGRIDACDEPEWLEGAAELAGHVETPGRRPVLRVRDRLPALDGRPVILNEGSPETGAIVRNGQHDVIDAFPAAGSHAGDLLAWTPEAEGFGRALIADTAVFGDPGAAEAVLAGLRAEFAERAWNRLSPAEGFADRLHTVGDAPGLSPEEPLVRAEHRYTFDTLHVPEGDTHVPAAWRDGLLVTAADETGGVHATAAADGAPRFPVPGRVGGAARFGEGRRFVLGAASKSPPWAVSMWVRSEDRARGVLLGRLDRAIVVDGGEVAVSGAREFSFGHRLPLNRWTHLVLVADPRGTTLYVNGRRTGRVPEVIDLPTGSMGPFGGALDEVVMSGRALTPAQVAAVYAAVPDPVPDRSAGSGPEPDRPAAPDLARGRPVTASGVEAAGLGPEKAVDGDPETRWASALKVDPQWIRVDLGAPRDIARVVLRWERAYGSRYRVEGSADGVSWTRIREVADGNGEVDDLKGLSATARYIRVYGMKRGTKWGYSLKDLAVYGG</sequence>